<proteinExistence type="predicted"/>
<evidence type="ECO:0000259" key="10">
    <source>
        <dbReference type="Pfam" id="PF12282"/>
    </source>
</evidence>
<evidence type="ECO:0000256" key="6">
    <source>
        <dbReference type="ARBA" id="ARBA00022777"/>
    </source>
</evidence>
<evidence type="ECO:0000313" key="11">
    <source>
        <dbReference type="EMBL" id="CAB4686496.1"/>
    </source>
</evidence>
<sequence length="488" mass="53934">MATFAELIADNSKLTSDEVEHLAELVAEWRLLADLSFADLVLWLPIRKDEKSWPEGYVSIAQIRPTTAATVFSNDLISSQISWGSRPRIDQALSDGEIVRDTQPELVGEIMIKEETIPVILKGKTLAIISRHRNSDLMRLPSKLELNYREIAHKIFQMVAEGNFPIRNSAYSSESAPRVGDGLIRLDVNGTIFFASPNARSALSRVGFQSELEQQKLGEVFASLSKGDNQPTDESWQTVLSGKFLRRAEYESPDGVIDILVIPLTQGEDRIGAIVLLHNVTELRNRDRALVTKDATIKEIHHRVKNNLQTVSALLRLQSRRVEDPIASAALSEAVRRVASIALVHETLSNQSSESVEFDQVFEQIIKSAIELNPRKINFTKKGEFGSFDSKIATALSLVVTELIHNALEHGLANTGDQLSVEIVKINDKYKVAVVDNGAGLPVGFNIEKSANLGLQIANTLTKNELNGSINLITDGDLTRGEINFKTN</sequence>
<dbReference type="GO" id="GO:0005524">
    <property type="term" value="F:ATP binding"/>
    <property type="evidence" value="ECO:0007669"/>
    <property type="project" value="UniProtKB-KW"/>
</dbReference>
<dbReference type="InterPro" id="IPR000014">
    <property type="entry name" value="PAS"/>
</dbReference>
<dbReference type="InterPro" id="IPR036890">
    <property type="entry name" value="HATPase_C_sf"/>
</dbReference>
<keyword evidence="6" id="KW-0418">Kinase</keyword>
<dbReference type="PANTHER" id="PTHR41523:SF8">
    <property type="entry name" value="ETHYLENE RESPONSE SENSOR PROTEIN"/>
    <property type="match status" value="1"/>
</dbReference>
<evidence type="ECO:0000256" key="2">
    <source>
        <dbReference type="ARBA" id="ARBA00012438"/>
    </source>
</evidence>
<evidence type="ECO:0000256" key="3">
    <source>
        <dbReference type="ARBA" id="ARBA00022553"/>
    </source>
</evidence>
<keyword evidence="5" id="KW-0547">Nucleotide-binding</keyword>
<evidence type="ECO:0000256" key="7">
    <source>
        <dbReference type="ARBA" id="ARBA00022840"/>
    </source>
</evidence>
<dbReference type="InterPro" id="IPR038424">
    <property type="entry name" value="H_kinase_PdtaS_GAF_sf"/>
</dbReference>
<organism evidence="11">
    <name type="scientific">freshwater metagenome</name>
    <dbReference type="NCBI Taxonomy" id="449393"/>
    <lineage>
        <taxon>unclassified sequences</taxon>
        <taxon>metagenomes</taxon>
        <taxon>ecological metagenomes</taxon>
    </lineage>
</organism>
<name>A0A6J6NJZ5_9ZZZZ</name>
<dbReference type="InterPro" id="IPR022066">
    <property type="entry name" value="PdtaS_GAF"/>
</dbReference>
<dbReference type="InterPro" id="IPR011495">
    <property type="entry name" value="Sig_transdc_His_kin_sub2_dim/P"/>
</dbReference>
<dbReference type="PANTHER" id="PTHR41523">
    <property type="entry name" value="TWO-COMPONENT SYSTEM SENSOR PROTEIN"/>
    <property type="match status" value="1"/>
</dbReference>
<dbReference type="Gene3D" id="3.30.565.10">
    <property type="entry name" value="Histidine kinase-like ATPase, C-terminal domain"/>
    <property type="match status" value="1"/>
</dbReference>
<dbReference type="Pfam" id="PF07568">
    <property type="entry name" value="HisKA_2"/>
    <property type="match status" value="1"/>
</dbReference>
<protein>
    <recommendedName>
        <fullName evidence="2">histidine kinase</fullName>
        <ecNumber evidence="2">2.7.13.3</ecNumber>
    </recommendedName>
</protein>
<dbReference type="CDD" id="cd00130">
    <property type="entry name" value="PAS"/>
    <property type="match status" value="1"/>
</dbReference>
<dbReference type="EC" id="2.7.13.3" evidence="2"/>
<dbReference type="SUPFAM" id="SSF55874">
    <property type="entry name" value="ATPase domain of HSP90 chaperone/DNA topoisomerase II/histidine kinase"/>
    <property type="match status" value="1"/>
</dbReference>
<evidence type="ECO:0000259" key="9">
    <source>
        <dbReference type="Pfam" id="PF07568"/>
    </source>
</evidence>
<evidence type="ECO:0000256" key="5">
    <source>
        <dbReference type="ARBA" id="ARBA00022741"/>
    </source>
</evidence>
<keyword evidence="4" id="KW-0808">Transferase</keyword>
<comment type="catalytic activity">
    <reaction evidence="1">
        <text>ATP + protein L-histidine = ADP + protein N-phospho-L-histidine.</text>
        <dbReference type="EC" id="2.7.13.3"/>
    </reaction>
</comment>
<gene>
    <name evidence="11" type="ORF">UFOPK2576_00162</name>
</gene>
<dbReference type="EMBL" id="CAEZXQ010000010">
    <property type="protein sequence ID" value="CAB4686496.1"/>
    <property type="molecule type" value="Genomic_DNA"/>
</dbReference>
<dbReference type="InterPro" id="IPR003594">
    <property type="entry name" value="HATPase_dom"/>
</dbReference>
<evidence type="ECO:0000259" key="8">
    <source>
        <dbReference type="Pfam" id="PF02518"/>
    </source>
</evidence>
<feature type="domain" description="Signal transduction histidine kinase subgroup 2 dimerisation and phosphoacceptor" evidence="9">
    <location>
        <begin position="299"/>
        <end position="371"/>
    </location>
</feature>
<evidence type="ECO:0000256" key="1">
    <source>
        <dbReference type="ARBA" id="ARBA00000085"/>
    </source>
</evidence>
<keyword evidence="3" id="KW-0597">Phosphoprotein</keyword>
<reference evidence="11" key="1">
    <citation type="submission" date="2020-05" db="EMBL/GenBank/DDBJ databases">
        <authorList>
            <person name="Chiriac C."/>
            <person name="Salcher M."/>
            <person name="Ghai R."/>
            <person name="Kavagutti S V."/>
        </authorList>
    </citation>
    <scope>NUCLEOTIDE SEQUENCE</scope>
</reference>
<dbReference type="Pfam" id="PF02518">
    <property type="entry name" value="HATPase_c"/>
    <property type="match status" value="1"/>
</dbReference>
<dbReference type="Gene3D" id="3.30.450.20">
    <property type="entry name" value="PAS domain"/>
    <property type="match status" value="1"/>
</dbReference>
<dbReference type="GO" id="GO:0004673">
    <property type="term" value="F:protein histidine kinase activity"/>
    <property type="evidence" value="ECO:0007669"/>
    <property type="project" value="UniProtKB-EC"/>
</dbReference>
<evidence type="ECO:0000256" key="4">
    <source>
        <dbReference type="ARBA" id="ARBA00022679"/>
    </source>
</evidence>
<keyword evidence="7" id="KW-0067">ATP-binding</keyword>
<feature type="domain" description="Histidine kinase/HSP90-like ATPase" evidence="8">
    <location>
        <begin position="394"/>
        <end position="472"/>
    </location>
</feature>
<feature type="domain" description="Histidine kinase PdtaS GAF" evidence="10">
    <location>
        <begin position="5"/>
        <end position="152"/>
    </location>
</feature>
<dbReference type="AlphaFoldDB" id="A0A6J6NJZ5"/>
<dbReference type="Gene3D" id="3.30.450.280">
    <property type="entry name" value="GAF domain"/>
    <property type="match status" value="1"/>
</dbReference>
<dbReference type="Pfam" id="PF12282">
    <property type="entry name" value="GAF_PdtaS"/>
    <property type="match status" value="1"/>
</dbReference>
<accession>A0A6J6NJZ5</accession>